<dbReference type="AlphaFoldDB" id="A0A517ZP40"/>
<evidence type="ECO:0000313" key="3">
    <source>
        <dbReference type="Proteomes" id="UP000319383"/>
    </source>
</evidence>
<dbReference type="Proteomes" id="UP000319383">
    <property type="component" value="Chromosome"/>
</dbReference>
<dbReference type="EMBL" id="CP036276">
    <property type="protein sequence ID" value="QDU44243.1"/>
    <property type="molecule type" value="Genomic_DNA"/>
</dbReference>
<keyword evidence="3" id="KW-1185">Reference proteome</keyword>
<evidence type="ECO:0000313" key="2">
    <source>
        <dbReference type="EMBL" id="QDU44243.1"/>
    </source>
</evidence>
<gene>
    <name evidence="2" type="ORF">Mal52_27210</name>
</gene>
<dbReference type="KEGG" id="sdyn:Mal52_27210"/>
<feature type="region of interest" description="Disordered" evidence="1">
    <location>
        <begin position="1"/>
        <end position="24"/>
    </location>
</feature>
<feature type="compositionally biased region" description="Basic and acidic residues" evidence="1">
    <location>
        <begin position="1"/>
        <end position="17"/>
    </location>
</feature>
<reference evidence="2 3" key="1">
    <citation type="submission" date="2019-02" db="EMBL/GenBank/DDBJ databases">
        <title>Deep-cultivation of Planctomycetes and their phenomic and genomic characterization uncovers novel biology.</title>
        <authorList>
            <person name="Wiegand S."/>
            <person name="Jogler M."/>
            <person name="Boedeker C."/>
            <person name="Pinto D."/>
            <person name="Vollmers J."/>
            <person name="Rivas-Marin E."/>
            <person name="Kohn T."/>
            <person name="Peeters S.H."/>
            <person name="Heuer A."/>
            <person name="Rast P."/>
            <person name="Oberbeckmann S."/>
            <person name="Bunk B."/>
            <person name="Jeske O."/>
            <person name="Meyerdierks A."/>
            <person name="Storesund J.E."/>
            <person name="Kallscheuer N."/>
            <person name="Luecker S."/>
            <person name="Lage O.M."/>
            <person name="Pohl T."/>
            <person name="Merkel B.J."/>
            <person name="Hornburger P."/>
            <person name="Mueller R.-W."/>
            <person name="Bruemmer F."/>
            <person name="Labrenz M."/>
            <person name="Spormann A.M."/>
            <person name="Op den Camp H."/>
            <person name="Overmann J."/>
            <person name="Amann R."/>
            <person name="Jetten M.S.M."/>
            <person name="Mascher T."/>
            <person name="Medema M.H."/>
            <person name="Devos D.P."/>
            <person name="Kaster A.-K."/>
            <person name="Ovreas L."/>
            <person name="Rohde M."/>
            <person name="Galperin M.Y."/>
            <person name="Jogler C."/>
        </authorList>
    </citation>
    <scope>NUCLEOTIDE SEQUENCE [LARGE SCALE GENOMIC DNA]</scope>
    <source>
        <strain evidence="2 3">Mal52</strain>
    </source>
</reference>
<evidence type="ECO:0000256" key="1">
    <source>
        <dbReference type="SAM" id="MobiDB-lite"/>
    </source>
</evidence>
<name>A0A517ZP40_9PLAN</name>
<protein>
    <submittedName>
        <fullName evidence="2">Uncharacterized protein</fullName>
    </submittedName>
</protein>
<accession>A0A517ZP40</accession>
<proteinExistence type="predicted"/>
<sequence>MHRVGDTGLERSSENAEKTASPVQCGAESGAVCADFSSVDPDSARFDNDLRAVIEHWPALPEAIKDSILALVTAASDGTEG</sequence>
<organism evidence="2 3">
    <name type="scientific">Symmachiella dynata</name>
    <dbReference type="NCBI Taxonomy" id="2527995"/>
    <lineage>
        <taxon>Bacteria</taxon>
        <taxon>Pseudomonadati</taxon>
        <taxon>Planctomycetota</taxon>
        <taxon>Planctomycetia</taxon>
        <taxon>Planctomycetales</taxon>
        <taxon>Planctomycetaceae</taxon>
        <taxon>Symmachiella</taxon>
    </lineage>
</organism>